<dbReference type="EMBL" id="ABOX02000022">
    <property type="protein sequence ID" value="EEF59883.1"/>
    <property type="molecule type" value="Genomic_DNA"/>
</dbReference>
<sequence length="163" mass="17759" precursor="true">MKGSGLATSGIIASCLALGFMLLVLPAVIKAKELADQINCVNNLSYLRRSIEGYAANHEGRFPQATNWCDVMEPYVGSNNFFMCPAKSKLRCGYAYNSNLSGKVRNEVDAQTVMLFESDGGWNFSGGSAQMVTNRHHGTVVSTVDGSVRWVQSSELGTLRWNP</sequence>
<proteinExistence type="predicted"/>
<evidence type="ECO:0000313" key="1">
    <source>
        <dbReference type="EMBL" id="EEF59883.1"/>
    </source>
</evidence>
<organism evidence="1 2">
    <name type="scientific">Pedosphaera parvula (strain Ellin514)</name>
    <dbReference type="NCBI Taxonomy" id="320771"/>
    <lineage>
        <taxon>Bacteria</taxon>
        <taxon>Pseudomonadati</taxon>
        <taxon>Verrucomicrobiota</taxon>
        <taxon>Pedosphaerae</taxon>
        <taxon>Pedosphaerales</taxon>
        <taxon>Pedosphaeraceae</taxon>
        <taxon>Pedosphaera</taxon>
    </lineage>
</organism>
<gene>
    <name evidence="1" type="ORF">Cflav_PD2687</name>
</gene>
<name>B9XJK7_PEDPL</name>
<keyword evidence="2" id="KW-1185">Reference proteome</keyword>
<dbReference type="PROSITE" id="PS51257">
    <property type="entry name" value="PROKAR_LIPOPROTEIN"/>
    <property type="match status" value="1"/>
</dbReference>
<evidence type="ECO:0000313" key="2">
    <source>
        <dbReference type="Proteomes" id="UP000003688"/>
    </source>
</evidence>
<comment type="caution">
    <text evidence="1">The sequence shown here is derived from an EMBL/GenBank/DDBJ whole genome shotgun (WGS) entry which is preliminary data.</text>
</comment>
<dbReference type="Proteomes" id="UP000003688">
    <property type="component" value="Unassembled WGS sequence"/>
</dbReference>
<dbReference type="AlphaFoldDB" id="B9XJK7"/>
<accession>B9XJK7</accession>
<dbReference type="STRING" id="320771.Cflav_PD2687"/>
<reference evidence="1 2" key="1">
    <citation type="journal article" date="2011" name="J. Bacteriol.">
        <title>Genome sequence of 'Pedosphaera parvula' Ellin514, an aerobic Verrucomicrobial isolate from pasture soil.</title>
        <authorList>
            <person name="Kant R."/>
            <person name="van Passel M.W."/>
            <person name="Sangwan P."/>
            <person name="Palva A."/>
            <person name="Lucas S."/>
            <person name="Copeland A."/>
            <person name="Lapidus A."/>
            <person name="Glavina Del Rio T."/>
            <person name="Dalin E."/>
            <person name="Tice H."/>
            <person name="Bruce D."/>
            <person name="Goodwin L."/>
            <person name="Pitluck S."/>
            <person name="Chertkov O."/>
            <person name="Larimer F.W."/>
            <person name="Land M.L."/>
            <person name="Hauser L."/>
            <person name="Brettin T.S."/>
            <person name="Detter J.C."/>
            <person name="Han S."/>
            <person name="de Vos W.M."/>
            <person name="Janssen P.H."/>
            <person name="Smidt H."/>
        </authorList>
    </citation>
    <scope>NUCLEOTIDE SEQUENCE [LARGE SCALE GENOMIC DNA]</scope>
    <source>
        <strain evidence="1 2">Ellin514</strain>
    </source>
</reference>
<protein>
    <submittedName>
        <fullName evidence="1">Uncharacterized protein</fullName>
    </submittedName>
</protein>